<sequence length="127" mass="13782">MTAAAAVLAALAVATPSDASMDIIEAARRDAPNVVVFHVVRVRTPLFRDQGICTVDGRVIRSERGTLFAPDAAIRLKVPCARQDARTPDGPVRWVDMPALKRSGHGRAHLDEKGALVLGEYELYDLH</sequence>
<name>A0A2D2AWA4_9CAUL</name>
<gene>
    <name evidence="2" type="ORF">CSW64_07630</name>
</gene>
<evidence type="ECO:0000313" key="3">
    <source>
        <dbReference type="Proteomes" id="UP000228945"/>
    </source>
</evidence>
<accession>A0A2D2AWA4</accession>
<dbReference type="KEGG" id="cmb:CSW64_07630"/>
<evidence type="ECO:0000256" key="1">
    <source>
        <dbReference type="SAM" id="SignalP"/>
    </source>
</evidence>
<dbReference type="OrthoDB" id="7188932at2"/>
<keyword evidence="1" id="KW-0732">Signal</keyword>
<feature type="signal peptide" evidence="1">
    <location>
        <begin position="1"/>
        <end position="19"/>
    </location>
</feature>
<proteinExistence type="predicted"/>
<reference evidence="2 3" key="1">
    <citation type="submission" date="2017-10" db="EMBL/GenBank/DDBJ databases">
        <title>Genome sequence of Caulobacter mirabilis FWC38.</title>
        <authorList>
            <person name="Fiebig A."/>
            <person name="Crosson S."/>
        </authorList>
    </citation>
    <scope>NUCLEOTIDE SEQUENCE [LARGE SCALE GENOMIC DNA]</scope>
    <source>
        <strain evidence="2 3">FWC 38</strain>
    </source>
</reference>
<feature type="chain" id="PRO_5013568403" evidence="1">
    <location>
        <begin position="20"/>
        <end position="127"/>
    </location>
</feature>
<protein>
    <submittedName>
        <fullName evidence="2">Uncharacterized protein</fullName>
    </submittedName>
</protein>
<dbReference type="RefSeq" id="WP_099621555.1">
    <property type="nucleotide sequence ID" value="NZ_CP024201.1"/>
</dbReference>
<dbReference type="Proteomes" id="UP000228945">
    <property type="component" value="Chromosome"/>
</dbReference>
<keyword evidence="3" id="KW-1185">Reference proteome</keyword>
<organism evidence="2 3">
    <name type="scientific">Caulobacter mirabilis</name>
    <dbReference type="NCBI Taxonomy" id="69666"/>
    <lineage>
        <taxon>Bacteria</taxon>
        <taxon>Pseudomonadati</taxon>
        <taxon>Pseudomonadota</taxon>
        <taxon>Alphaproteobacteria</taxon>
        <taxon>Caulobacterales</taxon>
        <taxon>Caulobacteraceae</taxon>
        <taxon>Caulobacter</taxon>
    </lineage>
</organism>
<dbReference type="EMBL" id="CP024201">
    <property type="protein sequence ID" value="ATQ42298.1"/>
    <property type="molecule type" value="Genomic_DNA"/>
</dbReference>
<evidence type="ECO:0000313" key="2">
    <source>
        <dbReference type="EMBL" id="ATQ42298.1"/>
    </source>
</evidence>
<dbReference type="AlphaFoldDB" id="A0A2D2AWA4"/>